<gene>
    <name evidence="1" type="ORF">KAM351_33820</name>
</gene>
<comment type="caution">
    <text evidence="1">The sequence shown here is derived from an EMBL/GenBank/DDBJ whole genome shotgun (WGS) entry which is preliminary data.</text>
</comment>
<evidence type="ECO:0000313" key="2">
    <source>
        <dbReference type="Proteomes" id="UP000886934"/>
    </source>
</evidence>
<sequence>MIPHAFNQSELLARGWTLRRITVFLGLPDYMAQGRTRPYCNSATPKNEKCWRYARVIAAEADGVLTKPLPNRVRLPLS</sequence>
<evidence type="ECO:0000313" key="1">
    <source>
        <dbReference type="EMBL" id="GJA64771.1"/>
    </source>
</evidence>
<reference evidence="1" key="1">
    <citation type="submission" date="2021-07" db="EMBL/GenBank/DDBJ databases">
        <title>Draft genome sequence of carbapenem-resistant Aeromonas spp. in Japan.</title>
        <authorList>
            <person name="Maehana S."/>
            <person name="Suzuki M."/>
            <person name="Kitasato H."/>
        </authorList>
    </citation>
    <scope>NUCLEOTIDE SEQUENCE</scope>
    <source>
        <strain evidence="1">KAM351</strain>
    </source>
</reference>
<accession>A0AA37D0U7</accession>
<dbReference type="Proteomes" id="UP000886934">
    <property type="component" value="Unassembled WGS sequence"/>
</dbReference>
<dbReference type="EMBL" id="BPNN01000060">
    <property type="protein sequence ID" value="GJA64771.1"/>
    <property type="molecule type" value="Genomic_DNA"/>
</dbReference>
<dbReference type="AlphaFoldDB" id="A0AA37D0U7"/>
<proteinExistence type="predicted"/>
<protein>
    <submittedName>
        <fullName evidence="1">Uncharacterized protein</fullName>
    </submittedName>
</protein>
<name>A0AA37D0U7_AERCA</name>
<organism evidence="1 2">
    <name type="scientific">Aeromonas caviae</name>
    <name type="common">Aeromonas punctata</name>
    <dbReference type="NCBI Taxonomy" id="648"/>
    <lineage>
        <taxon>Bacteria</taxon>
        <taxon>Pseudomonadati</taxon>
        <taxon>Pseudomonadota</taxon>
        <taxon>Gammaproteobacteria</taxon>
        <taxon>Aeromonadales</taxon>
        <taxon>Aeromonadaceae</taxon>
        <taxon>Aeromonas</taxon>
    </lineage>
</organism>